<name>A0A1C3K081_9BURK</name>
<dbReference type="OrthoDB" id="9765721at2"/>
<keyword evidence="3" id="KW-0418">Kinase</keyword>
<feature type="transmembrane region" description="Helical" evidence="2">
    <location>
        <begin position="214"/>
        <end position="236"/>
    </location>
</feature>
<feature type="transmembrane region" description="Helical" evidence="2">
    <location>
        <begin position="123"/>
        <end position="143"/>
    </location>
</feature>
<gene>
    <name evidence="3" type="ORF">ODI_02972</name>
    <name evidence="4" type="ORF">ODI_R2898</name>
</gene>
<keyword evidence="5" id="KW-1185">Reference proteome</keyword>
<dbReference type="RefSeq" id="WP_082985229.1">
    <property type="nucleotide sequence ID" value="NZ_LT907988.1"/>
</dbReference>
<evidence type="ECO:0000313" key="4">
    <source>
        <dbReference type="EMBL" id="SOE50694.1"/>
    </source>
</evidence>
<feature type="transmembrane region" description="Helical" evidence="2">
    <location>
        <begin position="243"/>
        <end position="264"/>
    </location>
</feature>
<organism evidence="3 5">
    <name type="scientific">Orrella dioscoreae</name>
    <dbReference type="NCBI Taxonomy" id="1851544"/>
    <lineage>
        <taxon>Bacteria</taxon>
        <taxon>Pseudomonadati</taxon>
        <taxon>Pseudomonadota</taxon>
        <taxon>Betaproteobacteria</taxon>
        <taxon>Burkholderiales</taxon>
        <taxon>Alcaligenaceae</taxon>
        <taxon>Orrella</taxon>
    </lineage>
</organism>
<keyword evidence="2" id="KW-0472">Membrane</keyword>
<feature type="compositionally biased region" description="Polar residues" evidence="1">
    <location>
        <begin position="1"/>
        <end position="12"/>
    </location>
</feature>
<feature type="transmembrane region" description="Helical" evidence="2">
    <location>
        <begin position="292"/>
        <end position="315"/>
    </location>
</feature>
<dbReference type="EMBL" id="FLRC01000011">
    <property type="protein sequence ID" value="SBT24901.1"/>
    <property type="molecule type" value="Genomic_DNA"/>
</dbReference>
<feature type="transmembrane region" description="Helical" evidence="2">
    <location>
        <begin position="48"/>
        <end position="68"/>
    </location>
</feature>
<dbReference type="EC" id="2.7.4.9" evidence="3"/>
<feature type="transmembrane region" description="Helical" evidence="2">
    <location>
        <begin position="164"/>
        <end position="186"/>
    </location>
</feature>
<sequence length="363" mass="39753">MNFPDPSQQPEASSFPAGNAFSPSAPAVQPDAPRSAPMRFHGDAGTYFGIWIVNLLLTIVTLGIYSAWAKVRKHRWFYGNTEVDGHVFEYHATGMQIFKGRLMALGVIIATAVAGVIHPFIQLVVLLGLLVAVPWLMNSAMRFRARVTSWRNVRFDFQGSYGKAALVFLVMPFVGMLTLGLLMPMATRMAVRYTVNGHSWGGARFNVNPSLGQFYRAAGIALLPALAIGAVLLLLGTVVQMSIWHFLIMGVYLGFLVGTAYYAGHVLKLCVNDLSIEGGHTLRTDLSPWRHLWIVVSGLFATAFSLGLLYPWALVRRHRYVTQSITLHAAPGLDAFVSSHQDRPGSFASEYGEMEGLSGLAPL</sequence>
<evidence type="ECO:0000313" key="3">
    <source>
        <dbReference type="EMBL" id="SBT24901.1"/>
    </source>
</evidence>
<proteinExistence type="predicted"/>
<protein>
    <submittedName>
        <fullName evidence="3">Thymidylate kinase</fullName>
        <ecNumber evidence="3">2.7.4.9</ecNumber>
    </submittedName>
</protein>
<dbReference type="Proteomes" id="UP000078558">
    <property type="component" value="Chromosome I"/>
</dbReference>
<feature type="region of interest" description="Disordered" evidence="1">
    <location>
        <begin position="1"/>
        <end position="33"/>
    </location>
</feature>
<keyword evidence="2" id="KW-1133">Transmembrane helix</keyword>
<dbReference type="EMBL" id="LT907988">
    <property type="protein sequence ID" value="SOE50694.1"/>
    <property type="molecule type" value="Genomic_DNA"/>
</dbReference>
<dbReference type="GO" id="GO:0004798">
    <property type="term" value="F:dTMP kinase activity"/>
    <property type="evidence" value="ECO:0007669"/>
    <property type="project" value="UniProtKB-EC"/>
</dbReference>
<evidence type="ECO:0000256" key="2">
    <source>
        <dbReference type="SAM" id="Phobius"/>
    </source>
</evidence>
<keyword evidence="2" id="KW-0812">Transmembrane</keyword>
<reference evidence="3 5" key="1">
    <citation type="submission" date="2016-06" db="EMBL/GenBank/DDBJ databases">
        <authorList>
            <person name="Kjaerup R.B."/>
            <person name="Dalgaard T.S."/>
            <person name="Juul-Madsen H.R."/>
        </authorList>
    </citation>
    <scope>NUCLEOTIDE SEQUENCE [LARGE SCALE GENOMIC DNA]</scope>
    <source>
        <strain evidence="3">Orrdi1</strain>
    </source>
</reference>
<evidence type="ECO:0000256" key="1">
    <source>
        <dbReference type="SAM" id="MobiDB-lite"/>
    </source>
</evidence>
<dbReference type="AlphaFoldDB" id="A0A1C3K081"/>
<dbReference type="InterPro" id="IPR010295">
    <property type="entry name" value="DUF898"/>
</dbReference>
<dbReference type="Pfam" id="PF05987">
    <property type="entry name" value="DUF898"/>
    <property type="match status" value="1"/>
</dbReference>
<dbReference type="KEGG" id="odi:ODI_R2898"/>
<feature type="transmembrane region" description="Helical" evidence="2">
    <location>
        <begin position="100"/>
        <end position="117"/>
    </location>
</feature>
<reference evidence="4 5" key="2">
    <citation type="submission" date="2017-08" db="EMBL/GenBank/DDBJ databases">
        <authorList>
            <person name="de Groot N.N."/>
        </authorList>
    </citation>
    <scope>NUCLEOTIDE SEQUENCE [LARGE SCALE GENOMIC DNA]</scope>
    <source>
        <strain evidence="4">Orrdi1</strain>
    </source>
</reference>
<keyword evidence="3" id="KW-0808">Transferase</keyword>
<accession>A0A1C3K081</accession>
<evidence type="ECO:0000313" key="5">
    <source>
        <dbReference type="Proteomes" id="UP000078558"/>
    </source>
</evidence>
<dbReference type="STRING" id="1851544.ODI_02972"/>